<proteinExistence type="predicted"/>
<sequence>MSSHFYQLPDLLAMCPPKSGPPNIHAKAPKIQRHQNCGRRCLISWNLIACRSAQAAIAALYVCRRGDAKVFEAVLAYAKAAFILEKLTDHATVAAAHKWATLYINAFDHVVQGTNAQHPFVRLVNGIKALHPFVLLIRSLAALVNECLGDIYRKDFLDANSVFAQGIVQEAVDRQAAQDANARLTVDIYLATRRDTIAIKPAAVLARSVGGLNKCSKLLDDPSVRGMEEATTDLVLIAKDRKGSCRS</sequence>
<gene>
    <name evidence="1" type="ORF">BJ138DRAFT_1162129</name>
</gene>
<feature type="non-terminal residue" evidence="1">
    <location>
        <position position="247"/>
    </location>
</feature>
<reference evidence="1" key="1">
    <citation type="journal article" date="2021" name="New Phytol.">
        <title>Evolutionary innovations through gain and loss of genes in the ectomycorrhizal Boletales.</title>
        <authorList>
            <person name="Wu G."/>
            <person name="Miyauchi S."/>
            <person name="Morin E."/>
            <person name="Kuo A."/>
            <person name="Drula E."/>
            <person name="Varga T."/>
            <person name="Kohler A."/>
            <person name="Feng B."/>
            <person name="Cao Y."/>
            <person name="Lipzen A."/>
            <person name="Daum C."/>
            <person name="Hundley H."/>
            <person name="Pangilinan J."/>
            <person name="Johnson J."/>
            <person name="Barry K."/>
            <person name="LaButti K."/>
            <person name="Ng V."/>
            <person name="Ahrendt S."/>
            <person name="Min B."/>
            <person name="Choi I.G."/>
            <person name="Park H."/>
            <person name="Plett J.M."/>
            <person name="Magnuson J."/>
            <person name="Spatafora J.W."/>
            <person name="Nagy L.G."/>
            <person name="Henrissat B."/>
            <person name="Grigoriev I.V."/>
            <person name="Yang Z.L."/>
            <person name="Xu J."/>
            <person name="Martin F.M."/>
        </authorList>
    </citation>
    <scope>NUCLEOTIDE SEQUENCE</scope>
    <source>
        <strain evidence="1">ATCC 28755</strain>
    </source>
</reference>
<keyword evidence="2" id="KW-1185">Reference proteome</keyword>
<name>A0ACB8A0H5_9AGAM</name>
<dbReference type="EMBL" id="MU267991">
    <property type="protein sequence ID" value="KAH7906659.1"/>
    <property type="molecule type" value="Genomic_DNA"/>
</dbReference>
<organism evidence="1 2">
    <name type="scientific">Hygrophoropsis aurantiaca</name>
    <dbReference type="NCBI Taxonomy" id="72124"/>
    <lineage>
        <taxon>Eukaryota</taxon>
        <taxon>Fungi</taxon>
        <taxon>Dikarya</taxon>
        <taxon>Basidiomycota</taxon>
        <taxon>Agaricomycotina</taxon>
        <taxon>Agaricomycetes</taxon>
        <taxon>Agaricomycetidae</taxon>
        <taxon>Boletales</taxon>
        <taxon>Coniophorineae</taxon>
        <taxon>Hygrophoropsidaceae</taxon>
        <taxon>Hygrophoropsis</taxon>
    </lineage>
</organism>
<comment type="caution">
    <text evidence="1">The sequence shown here is derived from an EMBL/GenBank/DDBJ whole genome shotgun (WGS) entry which is preliminary data.</text>
</comment>
<protein>
    <submittedName>
        <fullName evidence="1">Uncharacterized protein</fullName>
    </submittedName>
</protein>
<dbReference type="Proteomes" id="UP000790377">
    <property type="component" value="Unassembled WGS sequence"/>
</dbReference>
<evidence type="ECO:0000313" key="2">
    <source>
        <dbReference type="Proteomes" id="UP000790377"/>
    </source>
</evidence>
<evidence type="ECO:0000313" key="1">
    <source>
        <dbReference type="EMBL" id="KAH7906659.1"/>
    </source>
</evidence>
<accession>A0ACB8A0H5</accession>